<evidence type="ECO:0000256" key="1">
    <source>
        <dbReference type="ARBA" id="ARBA00004477"/>
    </source>
</evidence>
<keyword evidence="10" id="KW-0175">Coiled coil</keyword>
<dbReference type="GO" id="GO:0032469">
    <property type="term" value="P:endoplasmic reticulum calcium ion homeostasis"/>
    <property type="evidence" value="ECO:0007669"/>
    <property type="project" value="InterPro"/>
</dbReference>
<protein>
    <submittedName>
        <fullName evidence="15">Transmembrane and coiled-coil domain-containing protein 1</fullName>
    </submittedName>
</protein>
<gene>
    <name evidence="15" type="ORF">Ctob_011799</name>
</gene>
<dbReference type="Pfam" id="PF01956">
    <property type="entry name" value="EMC3_TMCO1"/>
    <property type="match status" value="1"/>
</dbReference>
<comment type="similarity">
    <text evidence="2">Belongs to the TMCO1 family.</text>
</comment>
<name>A0A0M0LRM7_9EUKA</name>
<evidence type="ECO:0000256" key="14">
    <source>
        <dbReference type="SAM" id="Phobius"/>
    </source>
</evidence>
<dbReference type="OrthoDB" id="342726at2759"/>
<proteinExistence type="inferred from homology"/>
<evidence type="ECO:0000256" key="8">
    <source>
        <dbReference type="ARBA" id="ARBA00022837"/>
    </source>
</evidence>
<keyword evidence="16" id="KW-1185">Reference proteome</keyword>
<keyword evidence="13" id="KW-0407">Ion channel</keyword>
<evidence type="ECO:0000256" key="9">
    <source>
        <dbReference type="ARBA" id="ARBA00022989"/>
    </source>
</evidence>
<dbReference type="InterPro" id="IPR008559">
    <property type="entry name" value="TMCO1"/>
</dbReference>
<keyword evidence="9 14" id="KW-1133">Transmembrane helix</keyword>
<dbReference type="InterPro" id="IPR002809">
    <property type="entry name" value="EMC3/TMCO1"/>
</dbReference>
<evidence type="ECO:0000256" key="6">
    <source>
        <dbReference type="ARBA" id="ARBA00022692"/>
    </source>
</evidence>
<dbReference type="GO" id="GO:0005262">
    <property type="term" value="F:calcium channel activity"/>
    <property type="evidence" value="ECO:0007669"/>
    <property type="project" value="UniProtKB-KW"/>
</dbReference>
<evidence type="ECO:0000313" key="15">
    <source>
        <dbReference type="EMBL" id="KOO53704.1"/>
    </source>
</evidence>
<reference evidence="16" key="1">
    <citation type="journal article" date="2015" name="PLoS Genet.">
        <title>Genome Sequence and Transcriptome Analyses of Chrysochromulina tobin: Metabolic Tools for Enhanced Algal Fitness in the Prominent Order Prymnesiales (Haptophyceae).</title>
        <authorList>
            <person name="Hovde B.T."/>
            <person name="Deodato C.R."/>
            <person name="Hunsperger H.M."/>
            <person name="Ryken S.A."/>
            <person name="Yost W."/>
            <person name="Jha R.K."/>
            <person name="Patterson J."/>
            <person name="Monnat R.J. Jr."/>
            <person name="Barlow S.B."/>
            <person name="Starkenburg S.R."/>
            <person name="Cattolico R.A."/>
        </authorList>
    </citation>
    <scope>NUCLEOTIDE SEQUENCE</scope>
    <source>
        <strain evidence="16">CCMP291</strain>
    </source>
</reference>
<keyword evidence="7" id="KW-0256">Endoplasmic reticulum</keyword>
<comment type="caution">
    <text evidence="15">The sequence shown here is derived from an EMBL/GenBank/DDBJ whole genome shotgun (WGS) entry which is preliminary data.</text>
</comment>
<sequence length="319" mass="36256">MGGDDKTNINHPVYHVKQGDPDFLDVWKQIPETSEAAKLVKKLSLADQRKLMVEEGMFKQEPSDEPYDQFKVVERDAKMITAVTLPPNQVRKLALAAMVKRLAREMQVSLVTVAKDSQEELVHEMADKGSLLYVIGCATVSICICEAVSWLLVFRLEDFQRLHAQYASASKRLARKQEELATVAVDKKIDKKDKKLIMLEREFSRASRDLGTYKWRCNMLAGVFHTFTLFTLKASYDSVVLARLPFMPFSFITGITHRNLPGDDMRDAGILFIYALCSLAIKPNLQKLLGHEMPSEMQHAARRAEKLMESFGMKVDMPK</sequence>
<dbReference type="EMBL" id="JWZX01000106">
    <property type="protein sequence ID" value="KOO53704.1"/>
    <property type="molecule type" value="Genomic_DNA"/>
</dbReference>
<evidence type="ECO:0000313" key="16">
    <source>
        <dbReference type="Proteomes" id="UP000037460"/>
    </source>
</evidence>
<keyword evidence="3" id="KW-0813">Transport</keyword>
<keyword evidence="6 14" id="KW-0812">Transmembrane</keyword>
<evidence type="ECO:0000256" key="11">
    <source>
        <dbReference type="ARBA" id="ARBA00023065"/>
    </source>
</evidence>
<evidence type="ECO:0000256" key="3">
    <source>
        <dbReference type="ARBA" id="ARBA00022448"/>
    </source>
</evidence>
<dbReference type="GO" id="GO:0005789">
    <property type="term" value="C:endoplasmic reticulum membrane"/>
    <property type="evidence" value="ECO:0007669"/>
    <property type="project" value="UniProtKB-SubCell"/>
</dbReference>
<dbReference type="SMART" id="SM01415">
    <property type="entry name" value="DUF106"/>
    <property type="match status" value="1"/>
</dbReference>
<dbReference type="AlphaFoldDB" id="A0A0M0LRM7"/>
<evidence type="ECO:0000256" key="2">
    <source>
        <dbReference type="ARBA" id="ARBA00006537"/>
    </source>
</evidence>
<organism evidence="15 16">
    <name type="scientific">Chrysochromulina tobinii</name>
    <dbReference type="NCBI Taxonomy" id="1460289"/>
    <lineage>
        <taxon>Eukaryota</taxon>
        <taxon>Haptista</taxon>
        <taxon>Haptophyta</taxon>
        <taxon>Prymnesiophyceae</taxon>
        <taxon>Prymnesiales</taxon>
        <taxon>Chrysochromulinaceae</taxon>
        <taxon>Chrysochromulina</taxon>
    </lineage>
</organism>
<evidence type="ECO:0000256" key="4">
    <source>
        <dbReference type="ARBA" id="ARBA00022568"/>
    </source>
</evidence>
<keyword evidence="5" id="KW-0107">Calcium channel</keyword>
<dbReference type="PANTHER" id="PTHR20917">
    <property type="entry name" value="PNAS-RELATED"/>
    <property type="match status" value="1"/>
</dbReference>
<evidence type="ECO:0000256" key="12">
    <source>
        <dbReference type="ARBA" id="ARBA00023136"/>
    </source>
</evidence>
<keyword evidence="12 14" id="KW-0472">Membrane</keyword>
<evidence type="ECO:0000256" key="10">
    <source>
        <dbReference type="ARBA" id="ARBA00023054"/>
    </source>
</evidence>
<evidence type="ECO:0000256" key="5">
    <source>
        <dbReference type="ARBA" id="ARBA00022673"/>
    </source>
</evidence>
<comment type="subcellular location">
    <subcellularLocation>
        <location evidence="1">Endoplasmic reticulum membrane</location>
        <topology evidence="1">Multi-pass membrane protein</topology>
    </subcellularLocation>
</comment>
<dbReference type="Proteomes" id="UP000037460">
    <property type="component" value="Unassembled WGS sequence"/>
</dbReference>
<evidence type="ECO:0000256" key="7">
    <source>
        <dbReference type="ARBA" id="ARBA00022824"/>
    </source>
</evidence>
<accession>A0A0M0LRM7</accession>
<keyword evidence="11" id="KW-0406">Ion transport</keyword>
<keyword evidence="4" id="KW-0109">Calcium transport</keyword>
<keyword evidence="8" id="KW-0106">Calcium</keyword>
<feature type="transmembrane region" description="Helical" evidence="14">
    <location>
        <begin position="131"/>
        <end position="153"/>
    </location>
</feature>
<dbReference type="PANTHER" id="PTHR20917:SF0">
    <property type="entry name" value="CALCIUM LOAD-ACTIVATED CALCIUM CHANNEL"/>
    <property type="match status" value="1"/>
</dbReference>
<evidence type="ECO:0000256" key="13">
    <source>
        <dbReference type="ARBA" id="ARBA00023303"/>
    </source>
</evidence>